<name>A0ACB8EVD0_9SAUR</name>
<proteinExistence type="predicted"/>
<comment type="caution">
    <text evidence="1">The sequence shown here is derived from an EMBL/GenBank/DDBJ whole genome shotgun (WGS) entry which is preliminary data.</text>
</comment>
<dbReference type="EMBL" id="CM037628">
    <property type="protein sequence ID" value="KAH7996643.1"/>
    <property type="molecule type" value="Genomic_DNA"/>
</dbReference>
<protein>
    <submittedName>
        <fullName evidence="1">Uncharacterized protein</fullName>
    </submittedName>
</protein>
<sequence length="96" mass="10574">MSAISAPVTVQLAGRVRRIARRPKERWGKIRMGGQQAATGQPAQPSAGAQPAGLSQTLRRLAEESLRPRFFSACEQAQSQAYPRHRRHEVVGWEAA</sequence>
<gene>
    <name evidence="1" type="ORF">K3G42_008894</name>
</gene>
<evidence type="ECO:0000313" key="2">
    <source>
        <dbReference type="Proteomes" id="UP000827872"/>
    </source>
</evidence>
<accession>A0ACB8EVD0</accession>
<dbReference type="Proteomes" id="UP000827872">
    <property type="component" value="Linkage Group LG15"/>
</dbReference>
<organism evidence="1 2">
    <name type="scientific">Sphaerodactylus townsendi</name>
    <dbReference type="NCBI Taxonomy" id="933632"/>
    <lineage>
        <taxon>Eukaryota</taxon>
        <taxon>Metazoa</taxon>
        <taxon>Chordata</taxon>
        <taxon>Craniata</taxon>
        <taxon>Vertebrata</taxon>
        <taxon>Euteleostomi</taxon>
        <taxon>Lepidosauria</taxon>
        <taxon>Squamata</taxon>
        <taxon>Bifurcata</taxon>
        <taxon>Gekkota</taxon>
        <taxon>Sphaerodactylidae</taxon>
        <taxon>Sphaerodactylus</taxon>
    </lineage>
</organism>
<evidence type="ECO:0000313" key="1">
    <source>
        <dbReference type="EMBL" id="KAH7996643.1"/>
    </source>
</evidence>
<reference evidence="1" key="1">
    <citation type="submission" date="2021-08" db="EMBL/GenBank/DDBJ databases">
        <title>The first chromosome-level gecko genome reveals the dynamic sex chromosomes of Neotropical dwarf geckos (Sphaerodactylidae: Sphaerodactylus).</title>
        <authorList>
            <person name="Pinto B.J."/>
            <person name="Keating S.E."/>
            <person name="Gamble T."/>
        </authorList>
    </citation>
    <scope>NUCLEOTIDE SEQUENCE</scope>
    <source>
        <strain evidence="1">TG3544</strain>
    </source>
</reference>
<keyword evidence="2" id="KW-1185">Reference proteome</keyword>